<dbReference type="Pfam" id="PF12625">
    <property type="entry name" value="Arabinose_bd"/>
    <property type="match status" value="1"/>
</dbReference>
<dbReference type="Gene3D" id="1.10.10.60">
    <property type="entry name" value="Homeodomain-like"/>
    <property type="match status" value="1"/>
</dbReference>
<organism evidence="3 4">
    <name type="scientific">Spongiibacter thalassae</name>
    <dbReference type="NCBI Taxonomy" id="2721624"/>
    <lineage>
        <taxon>Bacteria</taxon>
        <taxon>Pseudomonadati</taxon>
        <taxon>Pseudomonadota</taxon>
        <taxon>Gammaproteobacteria</taxon>
        <taxon>Cellvibrionales</taxon>
        <taxon>Spongiibacteraceae</taxon>
        <taxon>Spongiibacter</taxon>
    </lineage>
</organism>
<feature type="domain" description="HTH-type transcriptional regulator AraC-type N-terminal" evidence="2">
    <location>
        <begin position="23"/>
        <end position="206"/>
    </location>
</feature>
<evidence type="ECO:0000256" key="1">
    <source>
        <dbReference type="ARBA" id="ARBA00023125"/>
    </source>
</evidence>
<dbReference type="PANTHER" id="PTHR47894:SF4">
    <property type="entry name" value="HTH-TYPE TRANSCRIPTIONAL REGULATOR GADX"/>
    <property type="match status" value="1"/>
</dbReference>
<evidence type="ECO:0000259" key="2">
    <source>
        <dbReference type="Pfam" id="PF12625"/>
    </source>
</evidence>
<keyword evidence="4" id="KW-1185">Reference proteome</keyword>
<gene>
    <name evidence="3" type="ORF">HCU74_02275</name>
</gene>
<dbReference type="RefSeq" id="WP_168448767.1">
    <property type="nucleotide sequence ID" value="NZ_JAAWWK010000001.1"/>
</dbReference>
<name>A0ABX1GCB3_9GAMM</name>
<protein>
    <submittedName>
        <fullName evidence="3">AraC family transcriptional regulator</fullName>
    </submittedName>
</protein>
<proteinExistence type="predicted"/>
<dbReference type="InterPro" id="IPR032687">
    <property type="entry name" value="AraC-type_N"/>
</dbReference>
<dbReference type="Proteomes" id="UP000765845">
    <property type="component" value="Unassembled WGS sequence"/>
</dbReference>
<evidence type="ECO:0000313" key="3">
    <source>
        <dbReference type="EMBL" id="NKI16238.1"/>
    </source>
</evidence>
<evidence type="ECO:0000313" key="4">
    <source>
        <dbReference type="Proteomes" id="UP000765845"/>
    </source>
</evidence>
<sequence>MMPSASEDEIVLHALQEATRSLGIDLEHSLKRLGLSPRLLAPPGRFAASHLLNYLLEDMAQHYHCQDLALHVADKLSAPQLGLPARVLSLSLDLENGLDKAAQFPVFYRDTCYWQHSVMAGQVTLSKPASPFGSQFFRQRNVFGTAQMFMLLRQLTGKLWHADAVSFSFSDPGGNFTQTYRAFFNCELHFNQVVDAIHFSDEFLNYQFAGSDVNMLRMLEARIVTMQRELLRQRDFLDQARLLIDQRLNFSTCTLDELAVYMNRSEGQLSGDFDSSGMTFDALLHQRRVERAKYYATALRAPANVIAAALFPGSNETDCTALIPEG</sequence>
<accession>A0ABX1GCB3</accession>
<keyword evidence="1" id="KW-0238">DNA-binding</keyword>
<dbReference type="PANTHER" id="PTHR47894">
    <property type="entry name" value="HTH-TYPE TRANSCRIPTIONAL REGULATOR GADX"/>
    <property type="match status" value="1"/>
</dbReference>
<dbReference type="EMBL" id="JAAWWK010000001">
    <property type="protein sequence ID" value="NKI16238.1"/>
    <property type="molecule type" value="Genomic_DNA"/>
</dbReference>
<comment type="caution">
    <text evidence="3">The sequence shown here is derived from an EMBL/GenBank/DDBJ whole genome shotgun (WGS) entry which is preliminary data.</text>
</comment>
<reference evidence="3 4" key="1">
    <citation type="submission" date="2020-04" db="EMBL/GenBank/DDBJ databases">
        <authorList>
            <person name="Yoon J."/>
        </authorList>
    </citation>
    <scope>NUCLEOTIDE SEQUENCE [LARGE SCALE GENOMIC DNA]</scope>
    <source>
        <strain evidence="3 4">KMU-166</strain>
    </source>
</reference>